<evidence type="ECO:0000256" key="6">
    <source>
        <dbReference type="RuleBase" id="RU003560"/>
    </source>
</evidence>
<dbReference type="Gene3D" id="3.90.1150.10">
    <property type="entry name" value="Aspartate Aminotransferase, domain 1"/>
    <property type="match status" value="1"/>
</dbReference>
<organism evidence="7 8">
    <name type="scientific">Crateriforma conspicua</name>
    <dbReference type="NCBI Taxonomy" id="2527996"/>
    <lineage>
        <taxon>Bacteria</taxon>
        <taxon>Pseudomonadati</taxon>
        <taxon>Planctomycetota</taxon>
        <taxon>Planctomycetia</taxon>
        <taxon>Planctomycetales</taxon>
        <taxon>Planctomycetaceae</taxon>
        <taxon>Crateriforma</taxon>
    </lineage>
</organism>
<name>A0A5C5Y215_9PLAN</name>
<evidence type="ECO:0000256" key="4">
    <source>
        <dbReference type="ARBA" id="ARBA00022679"/>
    </source>
</evidence>
<dbReference type="SUPFAM" id="SSF53383">
    <property type="entry name" value="PLP-dependent transferases"/>
    <property type="match status" value="1"/>
</dbReference>
<gene>
    <name evidence="7" type="primary">argD</name>
    <name evidence="7" type="ORF">Pan14r_05390</name>
</gene>
<dbReference type="RefSeq" id="WP_197203251.1">
    <property type="nucleotide sequence ID" value="NZ_SJPL01000001.1"/>
</dbReference>
<protein>
    <submittedName>
        <fullName evidence="7">Acetylornithine aminotransferase</fullName>
        <ecNumber evidence="7">2.6.1.11</ecNumber>
    </submittedName>
</protein>
<sequence>MSDGQQYGGLWRLRDDQSAVIDAVCGRVSTLGLGDPVVSDAISGAHQQYLGDACSLNNEAGQPELAEELFGRLDRLVRSRPFTGSRLGTEQFLQSATLCPCRDLALEAAVWDARTHSDSRFQILSLVGSEHGVTTLARTISGRPEMHEGFGPLVPGVVYVPADDVDALAQRLDETVACVVVQPADVDAGMASLSESWLETVSELCARQDVRFVVDESRLVFGGTGGPFSLDAIQVTPATDFLWSAGLFGGLPGGLWLRLGDQPADPSHAKVTLMPGTILAAKVLSATIAAWDGRRDEDADSPGRTMATALAENVGGFEFVRDIQYLGTNLAIQSDIPGDEVVAAALQRGLILESTGGGWVRLQLPPTASESDWDELLSRMTAAMEALESETVDLG</sequence>
<keyword evidence="3 7" id="KW-0032">Aminotransferase</keyword>
<keyword evidence="5 6" id="KW-0663">Pyridoxal phosphate</keyword>
<dbReference type="InterPro" id="IPR015424">
    <property type="entry name" value="PyrdxlP-dep_Trfase"/>
</dbReference>
<dbReference type="InterPro" id="IPR004637">
    <property type="entry name" value="Dat"/>
</dbReference>
<dbReference type="EC" id="2.6.1.11" evidence="7"/>
<dbReference type="InterPro" id="IPR005814">
    <property type="entry name" value="Aminotrans_3"/>
</dbReference>
<dbReference type="GO" id="GO:0030170">
    <property type="term" value="F:pyridoxal phosphate binding"/>
    <property type="evidence" value="ECO:0007669"/>
    <property type="project" value="InterPro"/>
</dbReference>
<dbReference type="PANTHER" id="PTHR43552">
    <property type="entry name" value="DIAMINOBUTYRATE--2-OXOGLUTARATE AMINOTRANSFERASE"/>
    <property type="match status" value="1"/>
</dbReference>
<comment type="similarity">
    <text evidence="2 6">Belongs to the class-III pyridoxal-phosphate-dependent aminotransferase family.</text>
</comment>
<evidence type="ECO:0000313" key="7">
    <source>
        <dbReference type="EMBL" id="TWT68295.1"/>
    </source>
</evidence>
<dbReference type="EMBL" id="SJPL01000001">
    <property type="protein sequence ID" value="TWT68295.1"/>
    <property type="molecule type" value="Genomic_DNA"/>
</dbReference>
<dbReference type="PANTHER" id="PTHR43552:SF1">
    <property type="entry name" value="DIAMINOBUTYRATE--2-OXOGLUTARATE AMINOTRANSFERASE"/>
    <property type="match status" value="1"/>
</dbReference>
<reference evidence="7 8" key="1">
    <citation type="submission" date="2019-02" db="EMBL/GenBank/DDBJ databases">
        <title>Deep-cultivation of Planctomycetes and their phenomic and genomic characterization uncovers novel biology.</title>
        <authorList>
            <person name="Wiegand S."/>
            <person name="Jogler M."/>
            <person name="Boedeker C."/>
            <person name="Pinto D."/>
            <person name="Vollmers J."/>
            <person name="Rivas-Marin E."/>
            <person name="Kohn T."/>
            <person name="Peeters S.H."/>
            <person name="Heuer A."/>
            <person name="Rast P."/>
            <person name="Oberbeckmann S."/>
            <person name="Bunk B."/>
            <person name="Jeske O."/>
            <person name="Meyerdierks A."/>
            <person name="Storesund J.E."/>
            <person name="Kallscheuer N."/>
            <person name="Luecker S."/>
            <person name="Lage O.M."/>
            <person name="Pohl T."/>
            <person name="Merkel B.J."/>
            <person name="Hornburger P."/>
            <person name="Mueller R.-W."/>
            <person name="Bruemmer F."/>
            <person name="Labrenz M."/>
            <person name="Spormann A.M."/>
            <person name="Op Den Camp H."/>
            <person name="Overmann J."/>
            <person name="Amann R."/>
            <person name="Jetten M.S.M."/>
            <person name="Mascher T."/>
            <person name="Medema M.H."/>
            <person name="Devos D.P."/>
            <person name="Kaster A.-K."/>
            <person name="Ovreas L."/>
            <person name="Rohde M."/>
            <person name="Galperin M.Y."/>
            <person name="Jogler C."/>
        </authorList>
    </citation>
    <scope>NUCLEOTIDE SEQUENCE [LARGE SCALE GENOMIC DNA]</scope>
    <source>
        <strain evidence="7 8">Pan14r</strain>
    </source>
</reference>
<keyword evidence="4 7" id="KW-0808">Transferase</keyword>
<comment type="cofactor">
    <cofactor evidence="1">
        <name>pyridoxal 5'-phosphate</name>
        <dbReference type="ChEBI" id="CHEBI:597326"/>
    </cofactor>
</comment>
<keyword evidence="8" id="KW-1185">Reference proteome</keyword>
<dbReference type="GO" id="GO:0003992">
    <property type="term" value="F:N2-acetyl-L-ornithine:2-oxoglutarate 5-aminotransferase activity"/>
    <property type="evidence" value="ECO:0007669"/>
    <property type="project" value="UniProtKB-EC"/>
</dbReference>
<evidence type="ECO:0000256" key="3">
    <source>
        <dbReference type="ARBA" id="ARBA00022576"/>
    </source>
</evidence>
<dbReference type="Proteomes" id="UP000317238">
    <property type="component" value="Unassembled WGS sequence"/>
</dbReference>
<dbReference type="Gene3D" id="3.40.640.10">
    <property type="entry name" value="Type I PLP-dependent aspartate aminotransferase-like (Major domain)"/>
    <property type="match status" value="1"/>
</dbReference>
<proteinExistence type="inferred from homology"/>
<accession>A0A5C5Y215</accession>
<dbReference type="InterPro" id="IPR015422">
    <property type="entry name" value="PyrdxlP-dep_Trfase_small"/>
</dbReference>
<evidence type="ECO:0000256" key="2">
    <source>
        <dbReference type="ARBA" id="ARBA00008954"/>
    </source>
</evidence>
<evidence type="ECO:0000256" key="5">
    <source>
        <dbReference type="ARBA" id="ARBA00022898"/>
    </source>
</evidence>
<evidence type="ECO:0000256" key="1">
    <source>
        <dbReference type="ARBA" id="ARBA00001933"/>
    </source>
</evidence>
<dbReference type="InterPro" id="IPR015421">
    <property type="entry name" value="PyrdxlP-dep_Trfase_major"/>
</dbReference>
<evidence type="ECO:0000313" key="8">
    <source>
        <dbReference type="Proteomes" id="UP000317238"/>
    </source>
</evidence>
<comment type="caution">
    <text evidence="7">The sequence shown here is derived from an EMBL/GenBank/DDBJ whole genome shotgun (WGS) entry which is preliminary data.</text>
</comment>
<dbReference type="AlphaFoldDB" id="A0A5C5Y215"/>
<dbReference type="Pfam" id="PF00202">
    <property type="entry name" value="Aminotran_3"/>
    <property type="match status" value="1"/>
</dbReference>